<keyword evidence="1" id="KW-1133">Transmembrane helix</keyword>
<organism evidence="2 3">
    <name type="scientific">Papaver somniferum</name>
    <name type="common">Opium poppy</name>
    <dbReference type="NCBI Taxonomy" id="3469"/>
    <lineage>
        <taxon>Eukaryota</taxon>
        <taxon>Viridiplantae</taxon>
        <taxon>Streptophyta</taxon>
        <taxon>Embryophyta</taxon>
        <taxon>Tracheophyta</taxon>
        <taxon>Spermatophyta</taxon>
        <taxon>Magnoliopsida</taxon>
        <taxon>Ranunculales</taxon>
        <taxon>Papaveraceae</taxon>
        <taxon>Papaveroideae</taxon>
        <taxon>Papaver</taxon>
    </lineage>
</organism>
<evidence type="ECO:0000313" key="2">
    <source>
        <dbReference type="EMBL" id="RZC64783.1"/>
    </source>
</evidence>
<feature type="non-terminal residue" evidence="2">
    <location>
        <position position="1"/>
    </location>
</feature>
<dbReference type="Gramene" id="RZC64783">
    <property type="protein sequence ID" value="RZC64783"/>
    <property type="gene ID" value="C5167_008475"/>
</dbReference>
<keyword evidence="1" id="KW-0472">Membrane</keyword>
<sequence>HQFSFFFFFFFFQFPIFYFLFPLFPQFSLFRRNQFPQRNPGRESGTISWCGVFLIVTSSQRDEGTQACKITKVAREPSKIRSSESTKYEHFLDGSRL</sequence>
<dbReference type="EMBL" id="CM010720">
    <property type="protein sequence ID" value="RZC64783.1"/>
    <property type="molecule type" value="Genomic_DNA"/>
</dbReference>
<accession>A0A4Y7JUN1</accession>
<name>A0A4Y7JUN1_PAPSO</name>
<evidence type="ECO:0000256" key="1">
    <source>
        <dbReference type="SAM" id="Phobius"/>
    </source>
</evidence>
<proteinExistence type="predicted"/>
<dbReference type="Proteomes" id="UP000316621">
    <property type="component" value="Chromosome 6"/>
</dbReference>
<reference evidence="2 3" key="1">
    <citation type="journal article" date="2018" name="Science">
        <title>The opium poppy genome and morphinan production.</title>
        <authorList>
            <person name="Guo L."/>
            <person name="Winzer T."/>
            <person name="Yang X."/>
            <person name="Li Y."/>
            <person name="Ning Z."/>
            <person name="He Z."/>
            <person name="Teodor R."/>
            <person name="Lu Y."/>
            <person name="Bowser T.A."/>
            <person name="Graham I.A."/>
            <person name="Ye K."/>
        </authorList>
    </citation>
    <scope>NUCLEOTIDE SEQUENCE [LARGE SCALE GENOMIC DNA]</scope>
    <source>
        <strain evidence="3">cv. HN1</strain>
        <tissue evidence="2">Leaves</tissue>
    </source>
</reference>
<dbReference type="AlphaFoldDB" id="A0A4Y7JUN1"/>
<keyword evidence="3" id="KW-1185">Reference proteome</keyword>
<evidence type="ECO:0000313" key="3">
    <source>
        <dbReference type="Proteomes" id="UP000316621"/>
    </source>
</evidence>
<feature type="transmembrane region" description="Helical" evidence="1">
    <location>
        <begin position="6"/>
        <end position="24"/>
    </location>
</feature>
<keyword evidence="1" id="KW-0812">Transmembrane</keyword>
<gene>
    <name evidence="2" type="ORF">C5167_008475</name>
</gene>
<protein>
    <submittedName>
        <fullName evidence="2">Uncharacterized protein</fullName>
    </submittedName>
</protein>